<evidence type="ECO:0000313" key="1">
    <source>
        <dbReference type="EMBL" id="KAL3639600.1"/>
    </source>
</evidence>
<keyword evidence="2" id="KW-1185">Reference proteome</keyword>
<dbReference type="Proteomes" id="UP001632038">
    <property type="component" value="Unassembled WGS sequence"/>
</dbReference>
<dbReference type="SUPFAM" id="SSF50249">
    <property type="entry name" value="Nucleic acid-binding proteins"/>
    <property type="match status" value="1"/>
</dbReference>
<dbReference type="InterPro" id="IPR012340">
    <property type="entry name" value="NA-bd_OB-fold"/>
</dbReference>
<accession>A0ABD3DB77</accession>
<organism evidence="1 2">
    <name type="scientific">Castilleja foliolosa</name>
    <dbReference type="NCBI Taxonomy" id="1961234"/>
    <lineage>
        <taxon>Eukaryota</taxon>
        <taxon>Viridiplantae</taxon>
        <taxon>Streptophyta</taxon>
        <taxon>Embryophyta</taxon>
        <taxon>Tracheophyta</taxon>
        <taxon>Spermatophyta</taxon>
        <taxon>Magnoliopsida</taxon>
        <taxon>eudicotyledons</taxon>
        <taxon>Gunneridae</taxon>
        <taxon>Pentapetalae</taxon>
        <taxon>asterids</taxon>
        <taxon>lamiids</taxon>
        <taxon>Lamiales</taxon>
        <taxon>Orobanchaceae</taxon>
        <taxon>Pedicularideae</taxon>
        <taxon>Castillejinae</taxon>
        <taxon>Castilleja</taxon>
    </lineage>
</organism>
<comment type="caution">
    <text evidence="1">The sequence shown here is derived from an EMBL/GenBank/DDBJ whole genome shotgun (WGS) entry which is preliminary data.</text>
</comment>
<dbReference type="PANTHER" id="PTHR48463:SF1">
    <property type="entry name" value="DUF223 DOMAIN-CONTAINING PROTEIN"/>
    <property type="match status" value="1"/>
</dbReference>
<dbReference type="PANTHER" id="PTHR48463">
    <property type="entry name" value="DUF223 DOMAIN-CONTAINING PROTEIN"/>
    <property type="match status" value="1"/>
</dbReference>
<name>A0ABD3DB77_9LAMI</name>
<evidence type="ECO:0000313" key="2">
    <source>
        <dbReference type="Proteomes" id="UP001632038"/>
    </source>
</evidence>
<dbReference type="EMBL" id="JAVIJP010000018">
    <property type="protein sequence ID" value="KAL3639600.1"/>
    <property type="molecule type" value="Genomic_DNA"/>
</dbReference>
<proteinExistence type="predicted"/>
<sequence>MLLRWRMMAPLVTPPPVTPCTNCRTGIESVSETLGGTERKKSQTIEVRVLRKWITKGKKEELCYQFVDIYGDGIEAAAEVKQIEHFDLMIKLDLFYRVKGYICTSARTCMATVEHVASLVIGQKAVFEPLTNLDIPSVCFNFATYDTLKRRIRNPKLLTDYIGHEMKREVEITLWPEKRHLIGDDVIPGDIVAITSTLVTEHNGRLQLESTFLTTVTINPDVPQTIEHVNRLRAVPAVQSTEAIDKTVTILDLKVGS</sequence>
<gene>
    <name evidence="1" type="ORF">CASFOL_017507</name>
</gene>
<dbReference type="AlphaFoldDB" id="A0ABD3DB77"/>
<protein>
    <submittedName>
        <fullName evidence="1">Uncharacterized protein</fullName>
    </submittedName>
</protein>
<reference evidence="2" key="1">
    <citation type="journal article" date="2024" name="IScience">
        <title>Strigolactones Initiate the Formation of Haustorium-like Structures in Castilleja.</title>
        <authorList>
            <person name="Buerger M."/>
            <person name="Peterson D."/>
            <person name="Chory J."/>
        </authorList>
    </citation>
    <scope>NUCLEOTIDE SEQUENCE [LARGE SCALE GENOMIC DNA]</scope>
</reference>
<dbReference type="Gene3D" id="2.40.50.140">
    <property type="entry name" value="Nucleic acid-binding proteins"/>
    <property type="match status" value="1"/>
</dbReference>